<dbReference type="PANTHER" id="PTHR42860:SF1">
    <property type="entry name" value="VITAMIN B12-BINDING PROTEIN"/>
    <property type="match status" value="1"/>
</dbReference>
<dbReference type="CDD" id="cd01144">
    <property type="entry name" value="BtuF"/>
    <property type="match status" value="1"/>
</dbReference>
<dbReference type="RefSeq" id="WP_090213119.1">
    <property type="nucleotide sequence ID" value="NZ_LT629780.1"/>
</dbReference>
<evidence type="ECO:0000259" key="2">
    <source>
        <dbReference type="PROSITE" id="PS50983"/>
    </source>
</evidence>
<dbReference type="SUPFAM" id="SSF53807">
    <property type="entry name" value="Helical backbone' metal receptor"/>
    <property type="match status" value="1"/>
</dbReference>
<proteinExistence type="predicted"/>
<reference evidence="4" key="1">
    <citation type="submission" date="2016-10" db="EMBL/GenBank/DDBJ databases">
        <authorList>
            <person name="Varghese N."/>
            <person name="Submissions S."/>
        </authorList>
    </citation>
    <scope>NUCLEOTIDE SEQUENCE [LARGE SCALE GENOMIC DNA]</scope>
    <source>
        <strain evidence="4">CCTCC 2012022</strain>
    </source>
</reference>
<dbReference type="AlphaFoldDB" id="A0A1H2FT97"/>
<evidence type="ECO:0000256" key="1">
    <source>
        <dbReference type="ARBA" id="ARBA00022729"/>
    </source>
</evidence>
<dbReference type="STRING" id="1245526.SAMN05216580_1374"/>
<dbReference type="InterPro" id="IPR054828">
    <property type="entry name" value="Vit_B12_bind_prot"/>
</dbReference>
<sequence>MAPGGCAAPRRPAFLLLLVLLVVVLPGLPARADEGARRVVALAPSLSEIVVELGASERLVGVLDGGPRPPGLEHLPSLGRHGQLNLEVLLSLQPDLILLWPDSVGPAMQAQLRGLGIALIEAQPHSFDELAGQLAQIGAALGHRDAGERLAERMRAGARSLAARYARSEPLAVFYQVWDRPMYTLGGRQIVSDALRLCGARNVFADLALPAPQVGVEAVLGRDPAVILVGTPAQAQGWQDWPQLRAVRKRQVWLVPDRGLERPSFQMLAATARLCELLSRAQP</sequence>
<evidence type="ECO:0000313" key="3">
    <source>
        <dbReference type="EMBL" id="SDU10178.1"/>
    </source>
</evidence>
<keyword evidence="4" id="KW-1185">Reference proteome</keyword>
<dbReference type="InterPro" id="IPR002491">
    <property type="entry name" value="ABC_transptr_periplasmic_BD"/>
</dbReference>
<dbReference type="Gene3D" id="3.40.50.1980">
    <property type="entry name" value="Nitrogenase molybdenum iron protein domain"/>
    <property type="match status" value="2"/>
</dbReference>
<feature type="domain" description="Fe/B12 periplasmic-binding" evidence="2">
    <location>
        <begin position="38"/>
        <end position="283"/>
    </location>
</feature>
<dbReference type="Proteomes" id="UP000243063">
    <property type="component" value="Chromosome I"/>
</dbReference>
<accession>A0A1H2FT97</accession>
<dbReference type="Pfam" id="PF01497">
    <property type="entry name" value="Peripla_BP_2"/>
    <property type="match status" value="1"/>
</dbReference>
<dbReference type="PROSITE" id="PS50983">
    <property type="entry name" value="FE_B12_PBP"/>
    <property type="match status" value="1"/>
</dbReference>
<protein>
    <submittedName>
        <fullName evidence="3">Vitamin B12 transport system substrate-binding protein</fullName>
    </submittedName>
</protein>
<organism evidence="3 4">
    <name type="scientific">Geopseudomonas guangdongensis</name>
    <dbReference type="NCBI Taxonomy" id="1245526"/>
    <lineage>
        <taxon>Bacteria</taxon>
        <taxon>Pseudomonadati</taxon>
        <taxon>Pseudomonadota</taxon>
        <taxon>Gammaproteobacteria</taxon>
        <taxon>Pseudomonadales</taxon>
        <taxon>Pseudomonadaceae</taxon>
        <taxon>Geopseudomonas</taxon>
    </lineage>
</organism>
<dbReference type="NCBIfam" id="NF038402">
    <property type="entry name" value="TroA_like"/>
    <property type="match status" value="1"/>
</dbReference>
<dbReference type="InterPro" id="IPR051030">
    <property type="entry name" value="Vitamin_B12-ABC_binding"/>
</dbReference>
<dbReference type="PANTHER" id="PTHR42860">
    <property type="entry name" value="VITAMIN B12-BINDING PROTEIN"/>
    <property type="match status" value="1"/>
</dbReference>
<dbReference type="EMBL" id="LT629780">
    <property type="protein sequence ID" value="SDU10178.1"/>
    <property type="molecule type" value="Genomic_DNA"/>
</dbReference>
<evidence type="ECO:0000313" key="4">
    <source>
        <dbReference type="Proteomes" id="UP000243063"/>
    </source>
</evidence>
<keyword evidence="1" id="KW-0732">Signal</keyword>
<gene>
    <name evidence="3" type="ORF">SAMN05216580_1374</name>
</gene>
<name>A0A1H2FT97_9GAMM</name>
<dbReference type="OrthoDB" id="6495095at2"/>